<evidence type="ECO:0008006" key="8">
    <source>
        <dbReference type="Google" id="ProtNLM"/>
    </source>
</evidence>
<feature type="repeat" description="PPR" evidence="3">
    <location>
        <begin position="786"/>
        <end position="820"/>
    </location>
</feature>
<dbReference type="PANTHER" id="PTHR47938">
    <property type="entry name" value="RESPIRATORY COMPLEX I CHAPERONE (CIA84), PUTATIVE (AFU_ORTHOLOGUE AFUA_2G06020)-RELATED"/>
    <property type="match status" value="1"/>
</dbReference>
<feature type="repeat" description="PPR" evidence="3">
    <location>
        <begin position="370"/>
        <end position="404"/>
    </location>
</feature>
<proteinExistence type="inferred from homology"/>
<accession>A0A7J6GV55</accession>
<dbReference type="PROSITE" id="PS51375">
    <property type="entry name" value="PPR"/>
    <property type="match status" value="8"/>
</dbReference>
<evidence type="ECO:0000256" key="2">
    <source>
        <dbReference type="ARBA" id="ARBA00022737"/>
    </source>
</evidence>
<dbReference type="PANTHER" id="PTHR47938:SF19">
    <property type="entry name" value="OS02G0127600 PROTEIN"/>
    <property type="match status" value="1"/>
</dbReference>
<name>A0A7J6GV55_CANSA</name>
<dbReference type="EMBL" id="JAATIP010000041">
    <property type="protein sequence ID" value="KAF4386701.1"/>
    <property type="molecule type" value="Genomic_DNA"/>
</dbReference>
<dbReference type="GO" id="GO:0003729">
    <property type="term" value="F:mRNA binding"/>
    <property type="evidence" value="ECO:0007669"/>
    <property type="project" value="TreeGrafter"/>
</dbReference>
<keyword evidence="2" id="KW-0677">Repeat</keyword>
<dbReference type="EMBL" id="JAATIQ010000050">
    <property type="protein sequence ID" value="KAF4392879.1"/>
    <property type="molecule type" value="Genomic_DNA"/>
</dbReference>
<dbReference type="InterPro" id="IPR002885">
    <property type="entry name" value="PPR_rpt"/>
</dbReference>
<dbReference type="Pfam" id="PF01535">
    <property type="entry name" value="PPR"/>
    <property type="match status" value="6"/>
</dbReference>
<organism evidence="4 6">
    <name type="scientific">Cannabis sativa</name>
    <name type="common">Hemp</name>
    <name type="synonym">Marijuana</name>
    <dbReference type="NCBI Taxonomy" id="3483"/>
    <lineage>
        <taxon>Eukaryota</taxon>
        <taxon>Viridiplantae</taxon>
        <taxon>Streptophyta</taxon>
        <taxon>Embryophyta</taxon>
        <taxon>Tracheophyta</taxon>
        <taxon>Spermatophyta</taxon>
        <taxon>Magnoliopsida</taxon>
        <taxon>eudicotyledons</taxon>
        <taxon>Gunneridae</taxon>
        <taxon>Pentapetalae</taxon>
        <taxon>rosids</taxon>
        <taxon>fabids</taxon>
        <taxon>Rosales</taxon>
        <taxon>Cannabaceae</taxon>
        <taxon>Cannabis</taxon>
    </lineage>
</organism>
<protein>
    <recommendedName>
        <fullName evidence="8">Pentatricopeptide repeat-containing protein</fullName>
    </recommendedName>
</protein>
<dbReference type="Proteomes" id="UP000583929">
    <property type="component" value="Unassembled WGS sequence"/>
</dbReference>
<feature type="repeat" description="PPR" evidence="3">
    <location>
        <begin position="125"/>
        <end position="159"/>
    </location>
</feature>
<dbReference type="NCBIfam" id="TIGR00756">
    <property type="entry name" value="PPR"/>
    <property type="match status" value="5"/>
</dbReference>
<feature type="repeat" description="PPR" evidence="3">
    <location>
        <begin position="335"/>
        <end position="369"/>
    </location>
</feature>
<dbReference type="Proteomes" id="UP000525078">
    <property type="component" value="Unassembled WGS sequence"/>
</dbReference>
<feature type="repeat" description="PPR" evidence="3">
    <location>
        <begin position="545"/>
        <end position="579"/>
    </location>
</feature>
<dbReference type="Gene3D" id="1.25.40.10">
    <property type="entry name" value="Tetratricopeptide repeat domain"/>
    <property type="match status" value="7"/>
</dbReference>
<evidence type="ECO:0000313" key="6">
    <source>
        <dbReference type="Proteomes" id="UP000525078"/>
    </source>
</evidence>
<evidence type="ECO:0000256" key="1">
    <source>
        <dbReference type="ARBA" id="ARBA00007626"/>
    </source>
</evidence>
<feature type="repeat" description="PPR" evidence="3">
    <location>
        <begin position="300"/>
        <end position="334"/>
    </location>
</feature>
<comment type="similarity">
    <text evidence="1">Belongs to the PPR family. P subfamily.</text>
</comment>
<feature type="repeat" description="PPR" evidence="3">
    <location>
        <begin position="475"/>
        <end position="509"/>
    </location>
</feature>
<dbReference type="InterPro" id="IPR011990">
    <property type="entry name" value="TPR-like_helical_dom_sf"/>
</dbReference>
<sequence length="828" mass="94726">MDPVVVSLKEWFKTRNNNALFYEIFKIIGSNRNEGDDVSFRVTDLALSNLRIHLDESFVLDVLNYGKYKDVLSCLKFFDWAGRQPGFVHTRATFHAIFGILSRAKLFSLMLDFLDSYIKQRYVHRVRFHNTLVMGYAVAGKPQVALQLFGRMRFQGLDLDAFGYHVLLNALVEMECFDAVKVIAKQIEMRGFESELTWSVMVKNFCKQKLFEEAGAYLRGLVSDGRSLKGDELGGLVTSLCKDGKFEQAEKLIEEFKDTETVPMTKSYDAWVMNLVWAGRQDEALEFMKKQKFLDGYVPDLFRYNSLICKLLRENRLKDVFDLLMEMKESELSPDDVTMNAALCFFCKAGMVDAAVELYNARSEYGLTLNSMAYNFLINTLCLDGSTDKAFGVLQDSAEQGYFPGKKAISILADAFCREGKLDKMKELLLIALERNVKPSASTYGKFISALCAANRVEDGYLIYEELNKINEVATRSTFFDLIHGFNRLDRGDVAAKLVIEMQEKGYKPSRTLFRAVVRSLSRMQEPETQFLELLKLQMSCSDPSCTIYNFFIEGAGYAKKPELARGVYEMMMKCGIKPNLQSDIIMLQSYLKSEKILDAVNFFNSLRTSRVLGRKLYAVMVAGLCKANKVDLALEFLMEMKTAKVTPSMECYELLIKSLCLNGRYDAVVILIDDLEKTGRSITPFIGNTLLLYSFQSQELYEAWTRLKEDQAEKFDTSMLRLLIGAFCGRIRVSEQVEHLEEVIGNCFTPNVFTYNMLLRRICSINMDSACELFLRMCQNGYVPDQFTFDILVQGFSRHGRTKEAHRWLEEMLRRGFTPAESTTKLM</sequence>
<feature type="repeat" description="PPR" evidence="3">
    <location>
        <begin position="614"/>
        <end position="648"/>
    </location>
</feature>
<keyword evidence="7" id="KW-1185">Reference proteome</keyword>
<comment type="caution">
    <text evidence="4">The sequence shown here is derived from an EMBL/GenBank/DDBJ whole genome shotgun (WGS) entry which is preliminary data.</text>
</comment>
<gene>
    <name evidence="4" type="ORF">F8388_006656</name>
    <name evidence="5" type="ORF">G4B88_011874</name>
</gene>
<dbReference type="Pfam" id="PF13041">
    <property type="entry name" value="PPR_2"/>
    <property type="match status" value="3"/>
</dbReference>
<dbReference type="AlphaFoldDB" id="A0A7J6GV55"/>
<evidence type="ECO:0000256" key="3">
    <source>
        <dbReference type="PROSITE-ProRule" id="PRU00708"/>
    </source>
</evidence>
<evidence type="ECO:0000313" key="7">
    <source>
        <dbReference type="Proteomes" id="UP000583929"/>
    </source>
</evidence>
<evidence type="ECO:0000313" key="5">
    <source>
        <dbReference type="EMBL" id="KAF4392879.1"/>
    </source>
</evidence>
<reference evidence="6 7" key="1">
    <citation type="journal article" date="2020" name="bioRxiv">
        <title>Sequence and annotation of 42 cannabis genomes reveals extensive copy number variation in cannabinoid synthesis and pathogen resistance genes.</title>
        <authorList>
            <person name="Mckernan K.J."/>
            <person name="Helbert Y."/>
            <person name="Kane L.T."/>
            <person name="Ebling H."/>
            <person name="Zhang L."/>
            <person name="Liu B."/>
            <person name="Eaton Z."/>
            <person name="Mclaughlin S."/>
            <person name="Kingan S."/>
            <person name="Baybayan P."/>
            <person name="Concepcion G."/>
            <person name="Jordan M."/>
            <person name="Riva A."/>
            <person name="Barbazuk W."/>
            <person name="Harkins T."/>
        </authorList>
    </citation>
    <scope>NUCLEOTIDE SEQUENCE [LARGE SCALE GENOMIC DNA]</scope>
    <source>
        <strain evidence="6 7">cv. Jamaican Lion 4</strain>
        <strain evidence="5">Father</strain>
        <strain evidence="4">Mother</strain>
        <tissue evidence="4">Leaf</tissue>
    </source>
</reference>
<evidence type="ECO:0000313" key="4">
    <source>
        <dbReference type="EMBL" id="KAF4386701.1"/>
    </source>
</evidence>